<dbReference type="GO" id="GO:0022857">
    <property type="term" value="F:transmembrane transporter activity"/>
    <property type="evidence" value="ECO:0007669"/>
    <property type="project" value="InterPro"/>
</dbReference>
<evidence type="ECO:0000256" key="3">
    <source>
        <dbReference type="ARBA" id="ARBA00022989"/>
    </source>
</evidence>
<sequence>MASSLSAMAYALGGCILPIVVYITGHWVLLAVFQFAITIPIIIFWRIRLLAHNTEKKVGEECERKTNSCGRKDSVYDLVRIPELLKQTLILTLLIVANVVAYYGLYLNALNFHGNELTNSFLLSLVDLPALCLGWYLIEGRLGRRWTNTISLMFCGISLCVPAFVDPSQTTIITIMSLLGKMGTAVSYMVIYQQSAEVFPTTLRSEGMGICSTAGSAVSIIVPQIAYLESPDIVHIPQPPRVRPQ</sequence>
<dbReference type="PANTHER" id="PTHR24064">
    <property type="entry name" value="SOLUTE CARRIER FAMILY 22 MEMBER"/>
    <property type="match status" value="1"/>
</dbReference>
<reference evidence="6" key="1">
    <citation type="submission" date="2020-11" db="EMBL/GenBank/DDBJ databases">
        <authorList>
            <person name="Tran Van P."/>
        </authorList>
    </citation>
    <scope>NUCLEOTIDE SEQUENCE</scope>
</reference>
<proteinExistence type="predicted"/>
<dbReference type="Gene3D" id="1.20.1250.20">
    <property type="entry name" value="MFS general substrate transporter like domains"/>
    <property type="match status" value="1"/>
</dbReference>
<keyword evidence="4 5" id="KW-0472">Membrane</keyword>
<dbReference type="Pfam" id="PF07690">
    <property type="entry name" value="MFS_1"/>
    <property type="match status" value="1"/>
</dbReference>
<dbReference type="InterPro" id="IPR036259">
    <property type="entry name" value="MFS_trans_sf"/>
</dbReference>
<feature type="transmembrane region" description="Helical" evidence="5">
    <location>
        <begin position="145"/>
        <end position="165"/>
    </location>
</feature>
<protein>
    <submittedName>
        <fullName evidence="6">Uncharacterized protein</fullName>
    </submittedName>
</protein>
<feature type="transmembrane region" description="Helical" evidence="5">
    <location>
        <begin position="89"/>
        <end position="109"/>
    </location>
</feature>
<dbReference type="InterPro" id="IPR011701">
    <property type="entry name" value="MFS"/>
</dbReference>
<dbReference type="AlphaFoldDB" id="A0A7R9PY96"/>
<evidence type="ECO:0000256" key="5">
    <source>
        <dbReference type="SAM" id="Phobius"/>
    </source>
</evidence>
<feature type="transmembrane region" description="Helical" evidence="5">
    <location>
        <begin position="171"/>
        <end position="191"/>
    </location>
</feature>
<evidence type="ECO:0000313" key="7">
    <source>
        <dbReference type="Proteomes" id="UP000759131"/>
    </source>
</evidence>
<evidence type="ECO:0000256" key="2">
    <source>
        <dbReference type="ARBA" id="ARBA00022692"/>
    </source>
</evidence>
<dbReference type="EMBL" id="CAJPIZ010002524">
    <property type="protein sequence ID" value="CAG2105166.1"/>
    <property type="molecule type" value="Genomic_DNA"/>
</dbReference>
<dbReference type="SUPFAM" id="SSF103473">
    <property type="entry name" value="MFS general substrate transporter"/>
    <property type="match status" value="1"/>
</dbReference>
<dbReference type="GO" id="GO:0016020">
    <property type="term" value="C:membrane"/>
    <property type="evidence" value="ECO:0007669"/>
    <property type="project" value="UniProtKB-SubCell"/>
</dbReference>
<evidence type="ECO:0000313" key="6">
    <source>
        <dbReference type="EMBL" id="CAD7624736.1"/>
    </source>
</evidence>
<dbReference type="OrthoDB" id="2544694at2759"/>
<comment type="subcellular location">
    <subcellularLocation>
        <location evidence="1">Membrane</location>
        <topology evidence="1">Multi-pass membrane protein</topology>
    </subcellularLocation>
</comment>
<feature type="transmembrane region" description="Helical" evidence="5">
    <location>
        <begin position="7"/>
        <end position="23"/>
    </location>
</feature>
<keyword evidence="2 5" id="KW-0812">Transmembrane</keyword>
<evidence type="ECO:0000256" key="1">
    <source>
        <dbReference type="ARBA" id="ARBA00004141"/>
    </source>
</evidence>
<gene>
    <name evidence="6" type="ORF">OSB1V03_LOCUS5177</name>
</gene>
<keyword evidence="7" id="KW-1185">Reference proteome</keyword>
<organism evidence="6">
    <name type="scientific">Medioppia subpectinata</name>
    <dbReference type="NCBI Taxonomy" id="1979941"/>
    <lineage>
        <taxon>Eukaryota</taxon>
        <taxon>Metazoa</taxon>
        <taxon>Ecdysozoa</taxon>
        <taxon>Arthropoda</taxon>
        <taxon>Chelicerata</taxon>
        <taxon>Arachnida</taxon>
        <taxon>Acari</taxon>
        <taxon>Acariformes</taxon>
        <taxon>Sarcoptiformes</taxon>
        <taxon>Oribatida</taxon>
        <taxon>Brachypylina</taxon>
        <taxon>Oppioidea</taxon>
        <taxon>Oppiidae</taxon>
        <taxon>Medioppia</taxon>
    </lineage>
</organism>
<dbReference type="Proteomes" id="UP000759131">
    <property type="component" value="Unassembled WGS sequence"/>
</dbReference>
<accession>A0A7R9PY96</accession>
<name>A0A7R9PY96_9ACAR</name>
<feature type="transmembrane region" description="Helical" evidence="5">
    <location>
        <begin position="29"/>
        <end position="47"/>
    </location>
</feature>
<feature type="transmembrane region" description="Helical" evidence="5">
    <location>
        <begin position="121"/>
        <end position="138"/>
    </location>
</feature>
<evidence type="ECO:0000256" key="4">
    <source>
        <dbReference type="ARBA" id="ARBA00023136"/>
    </source>
</evidence>
<keyword evidence="3 5" id="KW-1133">Transmembrane helix</keyword>
<dbReference type="EMBL" id="OC857099">
    <property type="protein sequence ID" value="CAD7624736.1"/>
    <property type="molecule type" value="Genomic_DNA"/>
</dbReference>